<dbReference type="NCBIfam" id="TIGR01064">
    <property type="entry name" value="pyruv_kin"/>
    <property type="match status" value="1"/>
</dbReference>
<name>A0A9J7I3Y4_MUSDO</name>
<dbReference type="PRINTS" id="PR01050">
    <property type="entry name" value="PYRUVTKNASE"/>
</dbReference>
<dbReference type="KEGG" id="mde:101889708"/>
<dbReference type="SUPFAM" id="SSF52935">
    <property type="entry name" value="PK C-terminal domain-like"/>
    <property type="match status" value="1"/>
</dbReference>
<dbReference type="RefSeq" id="XP_005186953.3">
    <property type="nucleotide sequence ID" value="XM_005186896.4"/>
</dbReference>
<evidence type="ECO:0000313" key="18">
    <source>
        <dbReference type="RefSeq" id="XP_005186953.3"/>
    </source>
</evidence>
<keyword evidence="12" id="KW-0670">Pyruvate</keyword>
<evidence type="ECO:0000256" key="6">
    <source>
        <dbReference type="ARBA" id="ARBA00022723"/>
    </source>
</evidence>
<evidence type="ECO:0000256" key="11">
    <source>
        <dbReference type="ARBA" id="ARBA00023152"/>
    </source>
</evidence>
<dbReference type="OrthoDB" id="108365at2759"/>
<evidence type="ECO:0000259" key="15">
    <source>
        <dbReference type="Pfam" id="PF00224"/>
    </source>
</evidence>
<keyword evidence="9" id="KW-0067">ATP-binding</keyword>
<evidence type="ECO:0000256" key="14">
    <source>
        <dbReference type="RuleBase" id="RU000504"/>
    </source>
</evidence>
<evidence type="ECO:0000256" key="12">
    <source>
        <dbReference type="ARBA" id="ARBA00023317"/>
    </source>
</evidence>
<evidence type="ECO:0000256" key="4">
    <source>
        <dbReference type="ARBA" id="ARBA00012142"/>
    </source>
</evidence>
<sequence length="529" mass="58660">MNDDQATPRKCHLIFNEPASQYRRTSIIGTISKASQDSQILQQMIMAGMNIARLNFSHDTQMFHERSLQLLHEATEHCSQEVGRNIQIALALDTKGPEIRTGLLEAGPNAEIELRTNDSFRLSINRDLMDKGNRDFIYVDYERIIDVLLPGYLVYINDGAVELVVKELGVDCVMCQIRRGGTLGSRKKINLPGVNVDLPAVSEKDRNDLKFALKHNFDMIFASTVRNAEAVREIRSVLGQKGKELKIIAKIDCIQSLQNINELLSEADGILFDRADLAIEIPPAKIFLAQKAIAELCNKMGKPIIIASQLLASMCKKPTPTRSEVADLGNAILDGADCVMLSAETAIGKYPVESVTMMDGIVREFELAMHRGNGVIDIPLTLDPVNTVAISAVNAANKTKASAIIVLTTSGRSAHLLAKYHPKCPVLAVTRCSRSFRQCFLYRGIVPILYTEKLDDNWLEGVDVRIQYALNIAKRIGIVKTGDTILIVSPWKDGAGFTNNLRLIYAYFEQDDIDCMVQGDRKSTKKSIL</sequence>
<comment type="cofactor">
    <cofactor evidence="1">
        <name>K(+)</name>
        <dbReference type="ChEBI" id="CHEBI:29103"/>
    </cofactor>
</comment>
<dbReference type="PANTHER" id="PTHR11817">
    <property type="entry name" value="PYRUVATE KINASE"/>
    <property type="match status" value="1"/>
</dbReference>
<evidence type="ECO:0000256" key="5">
    <source>
        <dbReference type="ARBA" id="ARBA00022679"/>
    </source>
</evidence>
<dbReference type="Proteomes" id="UP001652621">
    <property type="component" value="Unplaced"/>
</dbReference>
<protein>
    <recommendedName>
        <fullName evidence="4 14">Pyruvate kinase</fullName>
        <ecNumber evidence="4 14">2.7.1.40</ecNumber>
    </recommendedName>
</protein>
<dbReference type="GO" id="GO:0016301">
    <property type="term" value="F:kinase activity"/>
    <property type="evidence" value="ECO:0007669"/>
    <property type="project" value="UniProtKB-KW"/>
</dbReference>
<dbReference type="InterPro" id="IPR015795">
    <property type="entry name" value="Pyrv_Knase_C"/>
</dbReference>
<keyword evidence="6" id="KW-0479">Metal-binding</keyword>
<feature type="domain" description="Pyruvate kinase C-terminal" evidence="16">
    <location>
        <begin position="387"/>
        <end position="503"/>
    </location>
</feature>
<dbReference type="Pfam" id="PF00224">
    <property type="entry name" value="PK"/>
    <property type="match status" value="1"/>
</dbReference>
<evidence type="ECO:0000256" key="2">
    <source>
        <dbReference type="ARBA" id="ARBA00004997"/>
    </source>
</evidence>
<dbReference type="VEuPathDB" id="VectorBase:MDOMA2_010788"/>
<evidence type="ECO:0000259" key="16">
    <source>
        <dbReference type="Pfam" id="PF02887"/>
    </source>
</evidence>
<dbReference type="Gene3D" id="3.40.1380.20">
    <property type="entry name" value="Pyruvate kinase, C-terminal domain"/>
    <property type="match status" value="1"/>
</dbReference>
<proteinExistence type="inferred from homology"/>
<accession>A0A9J7I3Y4</accession>
<evidence type="ECO:0000256" key="10">
    <source>
        <dbReference type="ARBA" id="ARBA00022842"/>
    </source>
</evidence>
<reference evidence="18" key="1">
    <citation type="submission" date="2025-08" db="UniProtKB">
        <authorList>
            <consortium name="RefSeq"/>
        </authorList>
    </citation>
    <scope>IDENTIFICATION</scope>
    <source>
        <strain evidence="18">Aabys</strain>
        <tissue evidence="18">Whole body</tissue>
    </source>
</reference>
<keyword evidence="10 14" id="KW-0460">Magnesium</keyword>
<gene>
    <name evidence="18" type="primary">LOC101889708</name>
</gene>
<dbReference type="AlphaFoldDB" id="A0A9J7I3Y4"/>
<keyword evidence="7" id="KW-0547">Nucleotide-binding</keyword>
<dbReference type="SUPFAM" id="SSF50800">
    <property type="entry name" value="PK beta-barrel domain-like"/>
    <property type="match status" value="1"/>
</dbReference>
<evidence type="ECO:0000256" key="9">
    <source>
        <dbReference type="ARBA" id="ARBA00022840"/>
    </source>
</evidence>
<evidence type="ECO:0000256" key="7">
    <source>
        <dbReference type="ARBA" id="ARBA00022741"/>
    </source>
</evidence>
<comment type="catalytic activity">
    <reaction evidence="13">
        <text>pyruvate + ATP = phosphoenolpyruvate + ADP + H(+)</text>
        <dbReference type="Rhea" id="RHEA:18157"/>
        <dbReference type="ChEBI" id="CHEBI:15361"/>
        <dbReference type="ChEBI" id="CHEBI:15378"/>
        <dbReference type="ChEBI" id="CHEBI:30616"/>
        <dbReference type="ChEBI" id="CHEBI:58702"/>
        <dbReference type="ChEBI" id="CHEBI:456216"/>
        <dbReference type="EC" id="2.7.1.40"/>
    </reaction>
    <physiologicalReaction direction="right-to-left" evidence="13">
        <dbReference type="Rhea" id="RHEA:18159"/>
    </physiologicalReaction>
</comment>
<dbReference type="GO" id="GO:0030955">
    <property type="term" value="F:potassium ion binding"/>
    <property type="evidence" value="ECO:0007669"/>
    <property type="project" value="InterPro"/>
</dbReference>
<evidence type="ECO:0000256" key="1">
    <source>
        <dbReference type="ARBA" id="ARBA00001958"/>
    </source>
</evidence>
<dbReference type="Pfam" id="PF02887">
    <property type="entry name" value="PK_C"/>
    <property type="match status" value="1"/>
</dbReference>
<dbReference type="SUPFAM" id="SSF51621">
    <property type="entry name" value="Phosphoenolpyruvate/pyruvate domain"/>
    <property type="match status" value="1"/>
</dbReference>
<comment type="similarity">
    <text evidence="3 14">Belongs to the pyruvate kinase family.</text>
</comment>
<dbReference type="InterPro" id="IPR040442">
    <property type="entry name" value="Pyrv_kinase-like_dom_sf"/>
</dbReference>
<dbReference type="Gene3D" id="2.40.33.10">
    <property type="entry name" value="PK beta-barrel domain-like"/>
    <property type="match status" value="1"/>
</dbReference>
<keyword evidence="17" id="KW-1185">Reference proteome</keyword>
<keyword evidence="8 14" id="KW-0418">Kinase</keyword>
<dbReference type="FunFam" id="2.40.33.10:FF:000001">
    <property type="entry name" value="Pyruvate kinase"/>
    <property type="match status" value="1"/>
</dbReference>
<dbReference type="GeneID" id="101889708"/>
<dbReference type="InterPro" id="IPR036918">
    <property type="entry name" value="Pyrv_Knase_C_sf"/>
</dbReference>
<evidence type="ECO:0000256" key="8">
    <source>
        <dbReference type="ARBA" id="ARBA00022777"/>
    </source>
</evidence>
<comment type="pathway">
    <text evidence="2 14">Carbohydrate degradation; glycolysis; pyruvate from D-glyceraldehyde 3-phosphate: step 5/5.</text>
</comment>
<dbReference type="InterPro" id="IPR015813">
    <property type="entry name" value="Pyrv/PenolPyrv_kinase-like_dom"/>
</dbReference>
<dbReference type="InterPro" id="IPR011037">
    <property type="entry name" value="Pyrv_Knase-like_insert_dom_sf"/>
</dbReference>
<dbReference type="InterPro" id="IPR015793">
    <property type="entry name" value="Pyrv_Knase_brl"/>
</dbReference>
<evidence type="ECO:0000256" key="13">
    <source>
        <dbReference type="ARBA" id="ARBA00048967"/>
    </source>
</evidence>
<keyword evidence="5 14" id="KW-0808">Transferase</keyword>
<dbReference type="InterPro" id="IPR001697">
    <property type="entry name" value="Pyr_Knase"/>
</dbReference>
<evidence type="ECO:0000313" key="17">
    <source>
        <dbReference type="Proteomes" id="UP001652621"/>
    </source>
</evidence>
<dbReference type="GO" id="GO:0005524">
    <property type="term" value="F:ATP binding"/>
    <property type="evidence" value="ECO:0007669"/>
    <property type="project" value="UniProtKB-KW"/>
</dbReference>
<organism evidence="17 18">
    <name type="scientific">Musca domestica</name>
    <name type="common">House fly</name>
    <dbReference type="NCBI Taxonomy" id="7370"/>
    <lineage>
        <taxon>Eukaryota</taxon>
        <taxon>Metazoa</taxon>
        <taxon>Ecdysozoa</taxon>
        <taxon>Arthropoda</taxon>
        <taxon>Hexapoda</taxon>
        <taxon>Insecta</taxon>
        <taxon>Pterygota</taxon>
        <taxon>Neoptera</taxon>
        <taxon>Endopterygota</taxon>
        <taxon>Diptera</taxon>
        <taxon>Brachycera</taxon>
        <taxon>Muscomorpha</taxon>
        <taxon>Muscoidea</taxon>
        <taxon>Muscidae</taxon>
        <taxon>Musca</taxon>
    </lineage>
</organism>
<dbReference type="Gene3D" id="3.20.20.60">
    <property type="entry name" value="Phosphoenolpyruvate-binding domains"/>
    <property type="match status" value="1"/>
</dbReference>
<feature type="domain" description="Pyruvate kinase barrel" evidence="15">
    <location>
        <begin position="23"/>
        <end position="355"/>
    </location>
</feature>
<dbReference type="GO" id="GO:0000287">
    <property type="term" value="F:magnesium ion binding"/>
    <property type="evidence" value="ECO:0007669"/>
    <property type="project" value="InterPro"/>
</dbReference>
<dbReference type="GO" id="GO:0004743">
    <property type="term" value="F:pyruvate kinase activity"/>
    <property type="evidence" value="ECO:0007669"/>
    <property type="project" value="UniProtKB-EC"/>
</dbReference>
<dbReference type="InterPro" id="IPR015806">
    <property type="entry name" value="Pyrv_Knase_insert_dom_sf"/>
</dbReference>
<evidence type="ECO:0000256" key="3">
    <source>
        <dbReference type="ARBA" id="ARBA00008663"/>
    </source>
</evidence>
<keyword evidence="11 14" id="KW-0324">Glycolysis</keyword>
<dbReference type="EC" id="2.7.1.40" evidence="4 14"/>